<feature type="compositionally biased region" description="Acidic residues" evidence="1">
    <location>
        <begin position="25"/>
        <end position="44"/>
    </location>
</feature>
<evidence type="ECO:0008006" key="5">
    <source>
        <dbReference type="Google" id="ProtNLM"/>
    </source>
</evidence>
<feature type="compositionally biased region" description="Low complexity" evidence="1">
    <location>
        <begin position="45"/>
        <end position="55"/>
    </location>
</feature>
<dbReference type="AlphaFoldDB" id="A0A366XTY9"/>
<keyword evidence="2" id="KW-0732">Signal</keyword>
<keyword evidence="4" id="KW-1185">Reference proteome</keyword>
<gene>
    <name evidence="3" type="ORF">DS031_13860</name>
</gene>
<proteinExistence type="predicted"/>
<dbReference type="Proteomes" id="UP000253314">
    <property type="component" value="Unassembled WGS sequence"/>
</dbReference>
<feature type="region of interest" description="Disordered" evidence="1">
    <location>
        <begin position="25"/>
        <end position="68"/>
    </location>
</feature>
<sequence length="193" mass="22250">MKWLQLFLLAGMLALAGCTDAAELEPVDENGLDGEEQTNNENEQENQTNESSENQDNSEEGIDEKIQEPDVEGLAAAFKNYLMQDTDENQKVTNYKNKQELINSFSGVAAPEVAQTYVDDYYEEREDGLYFIAKDAPTWFQENEPYDMEKVNDKHYKVVQESENQITGPYRLIVHFEYQNGAWLITERNIEKL</sequence>
<evidence type="ECO:0000256" key="2">
    <source>
        <dbReference type="SAM" id="SignalP"/>
    </source>
</evidence>
<organism evidence="3 4">
    <name type="scientific">Bacillus taeanensis</name>
    <dbReference type="NCBI Taxonomy" id="273032"/>
    <lineage>
        <taxon>Bacteria</taxon>
        <taxon>Bacillati</taxon>
        <taxon>Bacillota</taxon>
        <taxon>Bacilli</taxon>
        <taxon>Bacillales</taxon>
        <taxon>Bacillaceae</taxon>
        <taxon>Bacillus</taxon>
    </lineage>
</organism>
<dbReference type="RefSeq" id="WP_113806666.1">
    <property type="nucleotide sequence ID" value="NZ_QOCW01000014.1"/>
</dbReference>
<comment type="caution">
    <text evidence="3">The sequence shown here is derived from an EMBL/GenBank/DDBJ whole genome shotgun (WGS) entry which is preliminary data.</text>
</comment>
<name>A0A366XTY9_9BACI</name>
<evidence type="ECO:0000313" key="3">
    <source>
        <dbReference type="EMBL" id="RBW69018.1"/>
    </source>
</evidence>
<dbReference type="OrthoDB" id="1267107at2"/>
<dbReference type="PROSITE" id="PS51257">
    <property type="entry name" value="PROKAR_LIPOPROTEIN"/>
    <property type="match status" value="1"/>
</dbReference>
<feature type="chain" id="PRO_5017050900" description="DUF3993 domain-containing protein" evidence="2">
    <location>
        <begin position="22"/>
        <end position="193"/>
    </location>
</feature>
<evidence type="ECO:0000313" key="4">
    <source>
        <dbReference type="Proteomes" id="UP000253314"/>
    </source>
</evidence>
<evidence type="ECO:0000256" key="1">
    <source>
        <dbReference type="SAM" id="MobiDB-lite"/>
    </source>
</evidence>
<feature type="signal peptide" evidence="2">
    <location>
        <begin position="1"/>
        <end position="21"/>
    </location>
</feature>
<reference evidence="3 4" key="1">
    <citation type="submission" date="2018-07" db="EMBL/GenBank/DDBJ databases">
        <title>Lottiidibacillus patelloidae gen. nov., sp. nov., isolated from the intestinal tract of a marine limpet and the reclassification of B. taeanensis BH030017T, B. algicola KMM 3737T and B. hwajinpoensis SW-72T as genus Lottiidibacillus.</title>
        <authorList>
            <person name="Liu R."/>
            <person name="Huang Z."/>
        </authorList>
    </citation>
    <scope>NUCLEOTIDE SEQUENCE [LARGE SCALE GENOMIC DNA]</scope>
    <source>
        <strain evidence="3 4">BH030017</strain>
    </source>
</reference>
<protein>
    <recommendedName>
        <fullName evidence="5">DUF3993 domain-containing protein</fullName>
    </recommendedName>
</protein>
<dbReference type="EMBL" id="QOCW01000014">
    <property type="protein sequence ID" value="RBW69018.1"/>
    <property type="molecule type" value="Genomic_DNA"/>
</dbReference>
<accession>A0A366XTY9</accession>